<dbReference type="Proteomes" id="UP000694569">
    <property type="component" value="Unplaced"/>
</dbReference>
<dbReference type="AlphaFoldDB" id="A0A8C5WIY9"/>
<dbReference type="InterPro" id="IPR036915">
    <property type="entry name" value="Cyclin-like_sf"/>
</dbReference>
<dbReference type="PANTHER" id="PTHR23401:SF3">
    <property type="entry name" value="CYCLIN-DEPENDENT KINASE 5 ACTIVATOR 2"/>
    <property type="match status" value="1"/>
</dbReference>
<comment type="similarity">
    <text evidence="1">Belongs to the cyclin-dependent kinase 5 activator family.</text>
</comment>
<dbReference type="GO" id="GO:0007420">
    <property type="term" value="P:brain development"/>
    <property type="evidence" value="ECO:0007669"/>
    <property type="project" value="TreeGrafter"/>
</dbReference>
<evidence type="ECO:0000256" key="2">
    <source>
        <dbReference type="SAM" id="MobiDB-lite"/>
    </source>
</evidence>
<dbReference type="GO" id="GO:0030426">
    <property type="term" value="C:growth cone"/>
    <property type="evidence" value="ECO:0007669"/>
    <property type="project" value="TreeGrafter"/>
</dbReference>
<dbReference type="InterPro" id="IPR004944">
    <property type="entry name" value="CDK5_activator"/>
</dbReference>
<dbReference type="PANTHER" id="PTHR23401">
    <property type="entry name" value="CYCLIN DEPENDANT KINASE-5 ACTIVATOR"/>
    <property type="match status" value="1"/>
</dbReference>
<evidence type="ECO:0000256" key="1">
    <source>
        <dbReference type="ARBA" id="ARBA00010175"/>
    </source>
</evidence>
<reference evidence="3" key="1">
    <citation type="submission" date="2025-08" db="UniProtKB">
        <authorList>
            <consortium name="Ensembl"/>
        </authorList>
    </citation>
    <scope>IDENTIFICATION</scope>
</reference>
<reference evidence="3" key="2">
    <citation type="submission" date="2025-09" db="UniProtKB">
        <authorList>
            <consortium name="Ensembl"/>
        </authorList>
    </citation>
    <scope>IDENTIFICATION</scope>
</reference>
<evidence type="ECO:0000313" key="3">
    <source>
        <dbReference type="Ensembl" id="ENSLLEP00000041413.1"/>
    </source>
</evidence>
<dbReference type="Pfam" id="PF03261">
    <property type="entry name" value="CDK5_activator"/>
    <property type="match status" value="1"/>
</dbReference>
<feature type="region of interest" description="Disordered" evidence="2">
    <location>
        <begin position="36"/>
        <end position="91"/>
    </location>
</feature>
<accession>A0A8C5WIY9</accession>
<name>A0A8C5WIY9_9ANUR</name>
<organism evidence="3 4">
    <name type="scientific">Leptobrachium leishanense</name>
    <name type="common">Leishan spiny toad</name>
    <dbReference type="NCBI Taxonomy" id="445787"/>
    <lineage>
        <taxon>Eukaryota</taxon>
        <taxon>Metazoa</taxon>
        <taxon>Chordata</taxon>
        <taxon>Craniata</taxon>
        <taxon>Vertebrata</taxon>
        <taxon>Euteleostomi</taxon>
        <taxon>Amphibia</taxon>
        <taxon>Batrachia</taxon>
        <taxon>Anura</taxon>
        <taxon>Pelobatoidea</taxon>
        <taxon>Megophryidae</taxon>
        <taxon>Leptobrachium</taxon>
    </lineage>
</organism>
<dbReference type="GO" id="GO:0061575">
    <property type="term" value="F:cyclin-dependent protein serine/threonine kinase activator activity"/>
    <property type="evidence" value="ECO:0007669"/>
    <property type="project" value="InterPro"/>
</dbReference>
<sequence>MGNIFSCCARPGQSSPSSTKSLKDHCASSWKTLKVPSAKKDKEKITIPSPPPNDLLSSSSSQVTGQTRHARTETTTPPPIPRQAGVDTQGPLHQTAITATTSELMYCLDVFIRRCCYWLVDLKPGDVASWCRSVDHLLLQGWQKQTFMTPANIVIVYMLCREAIGEGVETIDDLRATFYTCLYIAYAYLGWEISYPVQPFITEPNKCAFWKRCLSFTLHFSTALLKINNDELFFARVFQELKHEGEYVAIYHHLPGCWGEPQDHYIPSMPATPEASYVDDPLGLRNLAVFDADDGLRLAPMDEVEHLEGPGYEGAYAPALGYYLPGFGCYPELIES</sequence>
<dbReference type="GO" id="GO:0016533">
    <property type="term" value="C:protein kinase 5 complex"/>
    <property type="evidence" value="ECO:0007669"/>
    <property type="project" value="InterPro"/>
</dbReference>
<dbReference type="Gene3D" id="1.10.472.10">
    <property type="entry name" value="Cyclin-like"/>
    <property type="match status" value="1"/>
</dbReference>
<dbReference type="Ensembl" id="ENSLLET00000043077.1">
    <property type="protein sequence ID" value="ENSLLEP00000041413.1"/>
    <property type="gene ID" value="ENSLLEG00000026360.1"/>
</dbReference>
<dbReference type="OrthoDB" id="7676799at2759"/>
<protein>
    <submittedName>
        <fullName evidence="3">Uncharacterized protein</fullName>
    </submittedName>
</protein>
<evidence type="ECO:0000313" key="4">
    <source>
        <dbReference type="Proteomes" id="UP000694569"/>
    </source>
</evidence>
<dbReference type="GO" id="GO:0005737">
    <property type="term" value="C:cytoplasm"/>
    <property type="evidence" value="ECO:0007669"/>
    <property type="project" value="TreeGrafter"/>
</dbReference>
<dbReference type="GO" id="GO:0019901">
    <property type="term" value="F:protein kinase binding"/>
    <property type="evidence" value="ECO:0007669"/>
    <property type="project" value="TreeGrafter"/>
</dbReference>
<dbReference type="GO" id="GO:0007411">
    <property type="term" value="P:axon guidance"/>
    <property type="evidence" value="ECO:0007669"/>
    <property type="project" value="TreeGrafter"/>
</dbReference>
<keyword evidence="4" id="KW-1185">Reference proteome</keyword>
<proteinExistence type="inferred from homology"/>
<dbReference type="SUPFAM" id="SSF47954">
    <property type="entry name" value="Cyclin-like"/>
    <property type="match status" value="1"/>
</dbReference>
<feature type="region of interest" description="Disordered" evidence="2">
    <location>
        <begin position="1"/>
        <end position="23"/>
    </location>
</feature>
<dbReference type="GeneTree" id="ENSGT00390000008812"/>